<gene>
    <name evidence="1" type="ORF">OFUS_LOCUS22217</name>
</gene>
<dbReference type="PANTHER" id="PTHR33480:SF1">
    <property type="entry name" value="TYR RECOMBINASE DOMAIN-CONTAINING PROTEIN"/>
    <property type="match status" value="1"/>
</dbReference>
<dbReference type="Proteomes" id="UP000749559">
    <property type="component" value="Unassembled WGS sequence"/>
</dbReference>
<reference evidence="1" key="1">
    <citation type="submission" date="2022-03" db="EMBL/GenBank/DDBJ databases">
        <authorList>
            <person name="Martin C."/>
        </authorList>
    </citation>
    <scope>NUCLEOTIDE SEQUENCE</scope>
</reference>
<name>A0A8S4PXJ5_OWEFU</name>
<dbReference type="AlphaFoldDB" id="A0A8S4PXJ5"/>
<feature type="non-terminal residue" evidence="1">
    <location>
        <position position="1"/>
    </location>
</feature>
<keyword evidence="2" id="KW-1185">Reference proteome</keyword>
<sequence>GLITSVTLRKYTATMSQTVSMNNNQLYWLAKHLGHTRDVHLGSYRQMSTGIEKLHIAKLLLIQDLNRTQIFRGQDIDKLNIEDIVLNGVEAAEHSMSCVEDVEPSSKNQENTSVQMVDTYDDNCFEEKQVQNTTSKRVKWSNQENKELEKYRGKYLLEKRTPGYNTVQSIKQKNKILLRLSNDKIVKKISAMNHKKNVKK</sequence>
<dbReference type="OrthoDB" id="6145947at2759"/>
<evidence type="ECO:0000313" key="2">
    <source>
        <dbReference type="Proteomes" id="UP000749559"/>
    </source>
</evidence>
<evidence type="ECO:0000313" key="1">
    <source>
        <dbReference type="EMBL" id="CAH1798020.1"/>
    </source>
</evidence>
<dbReference type="EMBL" id="CAIIXF020000010">
    <property type="protein sequence ID" value="CAH1798020.1"/>
    <property type="molecule type" value="Genomic_DNA"/>
</dbReference>
<comment type="caution">
    <text evidence="1">The sequence shown here is derived from an EMBL/GenBank/DDBJ whole genome shotgun (WGS) entry which is preliminary data.</text>
</comment>
<accession>A0A8S4PXJ5</accession>
<dbReference type="PANTHER" id="PTHR33480">
    <property type="entry name" value="SET DOMAIN-CONTAINING PROTEIN-RELATED"/>
    <property type="match status" value="1"/>
</dbReference>
<protein>
    <submittedName>
        <fullName evidence="1">Uncharacterized protein</fullName>
    </submittedName>
</protein>
<proteinExistence type="predicted"/>
<organism evidence="1 2">
    <name type="scientific">Owenia fusiformis</name>
    <name type="common">Polychaete worm</name>
    <dbReference type="NCBI Taxonomy" id="6347"/>
    <lineage>
        <taxon>Eukaryota</taxon>
        <taxon>Metazoa</taxon>
        <taxon>Spiralia</taxon>
        <taxon>Lophotrochozoa</taxon>
        <taxon>Annelida</taxon>
        <taxon>Polychaeta</taxon>
        <taxon>Sedentaria</taxon>
        <taxon>Canalipalpata</taxon>
        <taxon>Sabellida</taxon>
        <taxon>Oweniida</taxon>
        <taxon>Oweniidae</taxon>
        <taxon>Owenia</taxon>
    </lineage>
</organism>